<gene>
    <name evidence="1" type="ORF">LY89DRAFT_561115</name>
</gene>
<dbReference type="PANTHER" id="PTHR35896:SF3">
    <property type="entry name" value="MAJOR FACILITATOR SUPERFAMILY TRANSPORTER"/>
    <property type="match status" value="1"/>
</dbReference>
<dbReference type="KEGG" id="psco:LY89DRAFT_561115"/>
<dbReference type="PANTHER" id="PTHR35896">
    <property type="entry name" value="IG-LIKE DOMAIN-CONTAINING PROTEIN"/>
    <property type="match status" value="1"/>
</dbReference>
<name>A0A194XW08_MOLSC</name>
<dbReference type="InParanoid" id="A0A194XW08"/>
<dbReference type="Proteomes" id="UP000070700">
    <property type="component" value="Unassembled WGS sequence"/>
</dbReference>
<evidence type="ECO:0000313" key="2">
    <source>
        <dbReference type="Proteomes" id="UP000070700"/>
    </source>
</evidence>
<dbReference type="AlphaFoldDB" id="A0A194XW08"/>
<protein>
    <submittedName>
        <fullName evidence="1">Uncharacterized protein</fullName>
    </submittedName>
</protein>
<feature type="non-terminal residue" evidence="1">
    <location>
        <position position="123"/>
    </location>
</feature>
<accession>A0A194XW08</accession>
<dbReference type="InterPro" id="IPR053008">
    <property type="entry name" value="Phomopsin_biosynth_assoc"/>
</dbReference>
<proteinExistence type="predicted"/>
<organism evidence="1 2">
    <name type="scientific">Mollisia scopiformis</name>
    <name type="common">Conifer needle endophyte fungus</name>
    <name type="synonym">Phialocephala scopiformis</name>
    <dbReference type="NCBI Taxonomy" id="149040"/>
    <lineage>
        <taxon>Eukaryota</taxon>
        <taxon>Fungi</taxon>
        <taxon>Dikarya</taxon>
        <taxon>Ascomycota</taxon>
        <taxon>Pezizomycotina</taxon>
        <taxon>Leotiomycetes</taxon>
        <taxon>Helotiales</taxon>
        <taxon>Mollisiaceae</taxon>
        <taxon>Mollisia</taxon>
    </lineage>
</organism>
<dbReference type="OrthoDB" id="3501153at2759"/>
<feature type="non-terminal residue" evidence="1">
    <location>
        <position position="1"/>
    </location>
</feature>
<dbReference type="GeneID" id="28818180"/>
<dbReference type="RefSeq" id="XP_018078850.1">
    <property type="nucleotide sequence ID" value="XM_018208454.1"/>
</dbReference>
<dbReference type="EMBL" id="KQ947404">
    <property type="protein sequence ID" value="KUJ24495.1"/>
    <property type="molecule type" value="Genomic_DNA"/>
</dbReference>
<sequence length="123" mass="13869">SPCGESPTEAISKNCVFEVMSFSWLPRVCHDSELEEEFLMGDWHWWSYKSTGASTGGSYELHEVPLTDVATGLHDGLHVTWGYHITHCVFMWRKLQRMAVGGGVIDGYIGNTNHTQHCQELLV</sequence>
<keyword evidence="2" id="KW-1185">Reference proteome</keyword>
<reference evidence="1 2" key="1">
    <citation type="submission" date="2015-10" db="EMBL/GenBank/DDBJ databases">
        <title>Full genome of DAOMC 229536 Phialocephala scopiformis, a fungal endophyte of spruce producing the potent anti-insectan compound rugulosin.</title>
        <authorList>
            <consortium name="DOE Joint Genome Institute"/>
            <person name="Walker A.K."/>
            <person name="Frasz S.L."/>
            <person name="Seifert K.A."/>
            <person name="Miller J.D."/>
            <person name="Mondo S.J."/>
            <person name="Labutti K."/>
            <person name="Lipzen A."/>
            <person name="Dockter R."/>
            <person name="Kennedy M."/>
            <person name="Grigoriev I.V."/>
            <person name="Spatafora J.W."/>
        </authorList>
    </citation>
    <scope>NUCLEOTIDE SEQUENCE [LARGE SCALE GENOMIC DNA]</scope>
    <source>
        <strain evidence="1 2">CBS 120377</strain>
    </source>
</reference>
<evidence type="ECO:0000313" key="1">
    <source>
        <dbReference type="EMBL" id="KUJ24495.1"/>
    </source>
</evidence>